<evidence type="ECO:0000256" key="1">
    <source>
        <dbReference type="SAM" id="MobiDB-lite"/>
    </source>
</evidence>
<dbReference type="EMBL" id="UINC01082962">
    <property type="protein sequence ID" value="SVC28206.1"/>
    <property type="molecule type" value="Genomic_DNA"/>
</dbReference>
<feature type="non-terminal residue" evidence="2">
    <location>
        <position position="1"/>
    </location>
</feature>
<feature type="compositionally biased region" description="Basic and acidic residues" evidence="1">
    <location>
        <begin position="12"/>
        <end position="24"/>
    </location>
</feature>
<accession>A0A382KUY7</accession>
<feature type="region of interest" description="Disordered" evidence="1">
    <location>
        <begin position="1"/>
        <end position="24"/>
    </location>
</feature>
<gene>
    <name evidence="2" type="ORF">METZ01_LOCUS281060</name>
</gene>
<reference evidence="2" key="1">
    <citation type="submission" date="2018-05" db="EMBL/GenBank/DDBJ databases">
        <authorList>
            <person name="Lanie J.A."/>
            <person name="Ng W.-L."/>
            <person name="Kazmierczak K.M."/>
            <person name="Andrzejewski T.M."/>
            <person name="Davidsen T.M."/>
            <person name="Wayne K.J."/>
            <person name="Tettelin H."/>
            <person name="Glass J.I."/>
            <person name="Rusch D."/>
            <person name="Podicherti R."/>
            <person name="Tsui H.-C.T."/>
            <person name="Winkler M.E."/>
        </authorList>
    </citation>
    <scope>NUCLEOTIDE SEQUENCE</scope>
</reference>
<organism evidence="2">
    <name type="scientific">marine metagenome</name>
    <dbReference type="NCBI Taxonomy" id="408172"/>
    <lineage>
        <taxon>unclassified sequences</taxon>
        <taxon>metagenomes</taxon>
        <taxon>ecological metagenomes</taxon>
    </lineage>
</organism>
<dbReference type="AlphaFoldDB" id="A0A382KUY7"/>
<name>A0A382KUY7_9ZZZZ</name>
<sequence length="24" mass="2652">PHSLDEVIASDTEARRLATERIDG</sequence>
<evidence type="ECO:0000313" key="2">
    <source>
        <dbReference type="EMBL" id="SVC28206.1"/>
    </source>
</evidence>
<proteinExistence type="predicted"/>
<protein>
    <submittedName>
        <fullName evidence="2">Uncharacterized protein</fullName>
    </submittedName>
</protein>